<evidence type="ECO:0000313" key="2">
    <source>
        <dbReference type="Proteomes" id="UP000557566"/>
    </source>
</evidence>
<dbReference type="EMBL" id="JAAVMX010000003">
    <property type="protein sequence ID" value="KAF4511559.1"/>
    <property type="molecule type" value="Genomic_DNA"/>
</dbReference>
<reference evidence="1 2" key="1">
    <citation type="journal article" date="2020" name="Genome Biol. Evol.">
        <title>A new high-quality draft genome assembly of the Chinese cordyceps Ophiocordyceps sinensis.</title>
        <authorList>
            <person name="Shu R."/>
            <person name="Zhang J."/>
            <person name="Meng Q."/>
            <person name="Zhang H."/>
            <person name="Zhou G."/>
            <person name="Li M."/>
            <person name="Wu P."/>
            <person name="Zhao Y."/>
            <person name="Chen C."/>
            <person name="Qin Q."/>
        </authorList>
    </citation>
    <scope>NUCLEOTIDE SEQUENCE [LARGE SCALE GENOMIC DNA]</scope>
    <source>
        <strain evidence="1 2">IOZ07</strain>
    </source>
</reference>
<accession>A0A8H4PW30</accession>
<keyword evidence="2" id="KW-1185">Reference proteome</keyword>
<gene>
    <name evidence="1" type="ORF">G6O67_003342</name>
</gene>
<sequence>MDEPAPSEVIDGPDGMGYRWILTNTERAHIADMLNVDDSILVIRGNVMAQERSVCGGCGKHSGLDDLVHNALHAGIHSAPFMVDVLVNGPKGQSPAHDLVCSRCTTKYEGSFCWPFPRTWA</sequence>
<evidence type="ECO:0000313" key="1">
    <source>
        <dbReference type="EMBL" id="KAF4511559.1"/>
    </source>
</evidence>
<dbReference type="AlphaFoldDB" id="A0A8H4PW30"/>
<dbReference type="OrthoDB" id="5271370at2759"/>
<comment type="caution">
    <text evidence="1">The sequence shown here is derived from an EMBL/GenBank/DDBJ whole genome shotgun (WGS) entry which is preliminary data.</text>
</comment>
<organism evidence="1 2">
    <name type="scientific">Ophiocordyceps sinensis</name>
    <dbReference type="NCBI Taxonomy" id="72228"/>
    <lineage>
        <taxon>Eukaryota</taxon>
        <taxon>Fungi</taxon>
        <taxon>Dikarya</taxon>
        <taxon>Ascomycota</taxon>
        <taxon>Pezizomycotina</taxon>
        <taxon>Sordariomycetes</taxon>
        <taxon>Hypocreomycetidae</taxon>
        <taxon>Hypocreales</taxon>
        <taxon>Ophiocordycipitaceae</taxon>
        <taxon>Ophiocordyceps</taxon>
    </lineage>
</organism>
<protein>
    <submittedName>
        <fullName evidence="1">Uncharacterized protein</fullName>
    </submittedName>
</protein>
<proteinExistence type="predicted"/>
<dbReference type="Proteomes" id="UP000557566">
    <property type="component" value="Unassembled WGS sequence"/>
</dbReference>
<name>A0A8H4PW30_9HYPO</name>